<dbReference type="Proteomes" id="UP001174314">
    <property type="component" value="Chromosome"/>
</dbReference>
<sequence length="583" mass="63987">MHHRDNVRQYSPHAHKSRHVRKLSHSRFISAAIVTLSIPLASVAVANGAPSDSPQPDIPASSQPNAMCVPYLGDISKGNGQFPLGLVAPDFGDDGYDALPVANDKGLPERIDLRDNHQGFNEKIDVALHEGSLVVRHRGEEQWRHLPTPDCLDGNIVSMSINGDSLIALDKDGWMYTLSNLLSSPTRWGWIRAWGGPVWLGKGLQSPTTEEGKWSFTLIDNNVDKTYSTPDGKEQPISYAKVTQVVALGQDGSHLYSLDPWLARDYSYEIGTPFNSRFQAESVSASGSVIFITNKYGDMYTKLSDYDVRGADPAQFRYQWNDPNNPDERPSATNALQQRLDNNTAPIAIEGQDWTHQPKIPGTITSRISIHTTAPGSTNRELRVEGTNLDGESGYWHKALDDKNWAFTATGLPLEGRKLENSSADRSKDTLADESPFSYEGKVTDNASLSIDHFAYASEKHDITVTVNGKKYPLLLETIDGRLGTPLSQRVLPGEGEFGSRPAGLVEGIPRNYVAALRVPQETKQAAEHDPELKSFLDTYLKGEDPHQIFARVTPSEFQIINSPVKDVAVPAPGAVATLTSVS</sequence>
<keyword evidence="3" id="KW-1185">Reference proteome</keyword>
<name>A0AAU0Q1G9_9CORY</name>
<proteinExistence type="predicted"/>
<accession>A0AAU0Q1G9</accession>
<reference evidence="2 3" key="1">
    <citation type="submission" date="2023-10" db="EMBL/GenBank/DDBJ databases">
        <title>complete genome sequence of Corynebacterium pseudokroppenstedtii P15-C1.</title>
        <authorList>
            <person name="Bruggemann H."/>
            <person name="Poehlein A."/>
        </authorList>
    </citation>
    <scope>NUCLEOTIDE SEQUENCE [LARGE SCALE GENOMIC DNA]</scope>
    <source>
        <strain evidence="2 3">P15_C1</strain>
    </source>
</reference>
<dbReference type="AlphaFoldDB" id="A0AAU0Q1G9"/>
<organism evidence="2 3">
    <name type="scientific">Corynebacterium pseudokroppenstedtii</name>
    <dbReference type="NCBI Taxonomy" id="2804917"/>
    <lineage>
        <taxon>Bacteria</taxon>
        <taxon>Bacillati</taxon>
        <taxon>Actinomycetota</taxon>
        <taxon>Actinomycetes</taxon>
        <taxon>Mycobacteriales</taxon>
        <taxon>Corynebacteriaceae</taxon>
        <taxon>Corynebacterium</taxon>
    </lineage>
</organism>
<dbReference type="EMBL" id="CP137757">
    <property type="protein sequence ID" value="WPF25142.1"/>
    <property type="molecule type" value="Genomic_DNA"/>
</dbReference>
<protein>
    <recommendedName>
        <fullName evidence="4">Secreted protein</fullName>
    </recommendedName>
</protein>
<feature type="region of interest" description="Disordered" evidence="1">
    <location>
        <begin position="1"/>
        <end position="21"/>
    </location>
</feature>
<dbReference type="KEGG" id="cpsk:Q0N40_00835"/>
<evidence type="ECO:0000313" key="2">
    <source>
        <dbReference type="EMBL" id="WPF25142.1"/>
    </source>
</evidence>
<gene>
    <name evidence="2" type="ORF">Q0N40_00835</name>
</gene>
<evidence type="ECO:0000256" key="1">
    <source>
        <dbReference type="SAM" id="MobiDB-lite"/>
    </source>
</evidence>
<dbReference type="RefSeq" id="WP_236881771.1">
    <property type="nucleotide sequence ID" value="NZ_CP137757.1"/>
</dbReference>
<evidence type="ECO:0008006" key="4">
    <source>
        <dbReference type="Google" id="ProtNLM"/>
    </source>
</evidence>
<evidence type="ECO:0000313" key="3">
    <source>
        <dbReference type="Proteomes" id="UP001174314"/>
    </source>
</evidence>